<feature type="chain" id="PRO_5016976631" evidence="1">
    <location>
        <begin position="22"/>
        <end position="123"/>
    </location>
</feature>
<dbReference type="AlphaFoldDB" id="A0A369TBF3"/>
<proteinExistence type="predicted"/>
<dbReference type="EMBL" id="QPMH01000004">
    <property type="protein sequence ID" value="RDD62639.1"/>
    <property type="molecule type" value="Genomic_DNA"/>
</dbReference>
<evidence type="ECO:0000256" key="1">
    <source>
        <dbReference type="SAM" id="SignalP"/>
    </source>
</evidence>
<protein>
    <submittedName>
        <fullName evidence="2">Uncharacterized protein</fullName>
    </submittedName>
</protein>
<name>A0A369TBF3_9PROT</name>
<sequence length="123" mass="13228">MRTWFAGVATGLLLLPSAGFAAPDDAGLAAGQTVATKTGCVSPEPYALFEEVYGKEGRIAAYKALVGTQECQRLPGEMEVRLEEAVGSFDYGWGKGRIWRVSPVEPGAKAPDTFFIRSRLKSE</sequence>
<dbReference type="RefSeq" id="WP_114581214.1">
    <property type="nucleotide sequence ID" value="NZ_QPMH01000004.1"/>
</dbReference>
<keyword evidence="3" id="KW-1185">Reference proteome</keyword>
<reference evidence="2 3" key="1">
    <citation type="submission" date="2018-07" db="EMBL/GenBank/DDBJ databases">
        <title>Venubactetium sediminum gen. nov., sp. nov., isolated from a marine solar saltern.</title>
        <authorList>
            <person name="Wang S."/>
        </authorList>
    </citation>
    <scope>NUCLEOTIDE SEQUENCE [LARGE SCALE GENOMIC DNA]</scope>
    <source>
        <strain evidence="2 3">WD2A32</strain>
    </source>
</reference>
<keyword evidence="1" id="KW-0732">Signal</keyword>
<evidence type="ECO:0000313" key="3">
    <source>
        <dbReference type="Proteomes" id="UP000253941"/>
    </source>
</evidence>
<comment type="caution">
    <text evidence="2">The sequence shown here is derived from an EMBL/GenBank/DDBJ whole genome shotgun (WGS) entry which is preliminary data.</text>
</comment>
<dbReference type="Proteomes" id="UP000253941">
    <property type="component" value="Unassembled WGS sequence"/>
</dbReference>
<evidence type="ECO:0000313" key="2">
    <source>
        <dbReference type="EMBL" id="RDD62639.1"/>
    </source>
</evidence>
<accession>A0A369TBF3</accession>
<gene>
    <name evidence="2" type="ORF">DRB17_05620</name>
</gene>
<feature type="signal peptide" evidence="1">
    <location>
        <begin position="1"/>
        <end position="21"/>
    </location>
</feature>
<organism evidence="2 3">
    <name type="scientific">Ferruginivarius sediminum</name>
    <dbReference type="NCBI Taxonomy" id="2661937"/>
    <lineage>
        <taxon>Bacteria</taxon>
        <taxon>Pseudomonadati</taxon>
        <taxon>Pseudomonadota</taxon>
        <taxon>Alphaproteobacteria</taxon>
        <taxon>Rhodospirillales</taxon>
        <taxon>Rhodospirillaceae</taxon>
        <taxon>Ferruginivarius</taxon>
    </lineage>
</organism>